<evidence type="ECO:0000313" key="4">
    <source>
        <dbReference type="Proteomes" id="UP000465810"/>
    </source>
</evidence>
<dbReference type="Pfam" id="PF00582">
    <property type="entry name" value="Usp"/>
    <property type="match status" value="2"/>
</dbReference>
<dbReference type="PANTHER" id="PTHR46268">
    <property type="entry name" value="STRESS RESPONSE PROTEIN NHAX"/>
    <property type="match status" value="1"/>
</dbReference>
<sequence length="260" mass="27480">MRSILVNADRKKGTHARIQTAANIARHGGGHVTVLVDTPVSRYIAMDPMGGSYVMTDALEKARAEDDAVATAVESQLAASGVTFDVVRCEDEPVTALSHAARLADLIVVSRSGGLAGDLALTSRTPILALPDERPMEMPVRRACVAWDGGEQSAAALRGALPLLATCAAVTMVSVTEKKGGFPAAEALRYLSRHDIHAGFEEHERRDSTEQTLAAAVSRAGADLLVMGAYGKSRMREFLFGGVTAHFLNSPEAPALLLAH</sequence>
<evidence type="ECO:0000256" key="1">
    <source>
        <dbReference type="ARBA" id="ARBA00008791"/>
    </source>
</evidence>
<dbReference type="Proteomes" id="UP000465810">
    <property type="component" value="Unassembled WGS sequence"/>
</dbReference>
<evidence type="ECO:0000313" key="3">
    <source>
        <dbReference type="EMBL" id="MYL96391.1"/>
    </source>
</evidence>
<comment type="caution">
    <text evidence="3">The sequence shown here is derived from an EMBL/GenBank/DDBJ whole genome shotgun (WGS) entry which is preliminary data.</text>
</comment>
<keyword evidence="4" id="KW-1185">Reference proteome</keyword>
<proteinExistence type="inferred from homology"/>
<dbReference type="AlphaFoldDB" id="A0A7X4GDS6"/>
<accession>A0A7X4GDS6</accession>
<feature type="domain" description="UspA" evidence="2">
    <location>
        <begin position="2"/>
        <end position="123"/>
    </location>
</feature>
<comment type="similarity">
    <text evidence="1">Belongs to the universal stress protein A family.</text>
</comment>
<dbReference type="InterPro" id="IPR006015">
    <property type="entry name" value="Universal_stress_UspA"/>
</dbReference>
<dbReference type="PANTHER" id="PTHR46268:SF15">
    <property type="entry name" value="UNIVERSAL STRESS PROTEIN HP_0031"/>
    <property type="match status" value="1"/>
</dbReference>
<gene>
    <name evidence="3" type="ORF">GR702_01200</name>
</gene>
<reference evidence="3 4" key="1">
    <citation type="submission" date="2019-12" db="EMBL/GenBank/DDBJ databases">
        <authorList>
            <person name="Feng G."/>
            <person name="Zhu H."/>
        </authorList>
    </citation>
    <scope>NUCLEOTIDE SEQUENCE [LARGE SCALE GENOMIC DNA]</scope>
    <source>
        <strain evidence="3 4">FGD1</strain>
    </source>
</reference>
<organism evidence="3 4">
    <name type="scientific">Novosphingobium silvae</name>
    <dbReference type="NCBI Taxonomy" id="2692619"/>
    <lineage>
        <taxon>Bacteria</taxon>
        <taxon>Pseudomonadati</taxon>
        <taxon>Pseudomonadota</taxon>
        <taxon>Alphaproteobacteria</taxon>
        <taxon>Sphingomonadales</taxon>
        <taxon>Sphingomonadaceae</taxon>
        <taxon>Novosphingobium</taxon>
    </lineage>
</organism>
<dbReference type="InterPro" id="IPR006016">
    <property type="entry name" value="UspA"/>
</dbReference>
<dbReference type="EMBL" id="WVTD01000001">
    <property type="protein sequence ID" value="MYL96391.1"/>
    <property type="molecule type" value="Genomic_DNA"/>
</dbReference>
<dbReference type="Gene3D" id="3.40.50.12370">
    <property type="match status" value="1"/>
</dbReference>
<dbReference type="SUPFAM" id="SSF52402">
    <property type="entry name" value="Adenine nucleotide alpha hydrolases-like"/>
    <property type="match status" value="2"/>
</dbReference>
<dbReference type="PRINTS" id="PR01438">
    <property type="entry name" value="UNVRSLSTRESS"/>
</dbReference>
<protein>
    <submittedName>
        <fullName evidence="3">Universal stress protein</fullName>
    </submittedName>
</protein>
<dbReference type="CDD" id="cd00293">
    <property type="entry name" value="USP-like"/>
    <property type="match status" value="1"/>
</dbReference>
<feature type="domain" description="UspA" evidence="2">
    <location>
        <begin position="141"/>
        <end position="256"/>
    </location>
</feature>
<name>A0A7X4GDS6_9SPHN</name>
<evidence type="ECO:0000259" key="2">
    <source>
        <dbReference type="Pfam" id="PF00582"/>
    </source>
</evidence>